<dbReference type="Proteomes" id="UP000054538">
    <property type="component" value="Unassembled WGS sequence"/>
</dbReference>
<reference evidence="1 2" key="1">
    <citation type="submission" date="2014-04" db="EMBL/GenBank/DDBJ databases">
        <authorList>
            <consortium name="DOE Joint Genome Institute"/>
            <person name="Kuo A."/>
            <person name="Kohler A."/>
            <person name="Jargeat P."/>
            <person name="Nagy L.G."/>
            <person name="Floudas D."/>
            <person name="Copeland A."/>
            <person name="Barry K.W."/>
            <person name="Cichocki N."/>
            <person name="Veneault-Fourrey C."/>
            <person name="LaButti K."/>
            <person name="Lindquist E.A."/>
            <person name="Lipzen A."/>
            <person name="Lundell T."/>
            <person name="Morin E."/>
            <person name="Murat C."/>
            <person name="Sun H."/>
            <person name="Tunlid A."/>
            <person name="Henrissat B."/>
            <person name="Grigoriev I.V."/>
            <person name="Hibbett D.S."/>
            <person name="Martin F."/>
            <person name="Nordberg H.P."/>
            <person name="Cantor M.N."/>
            <person name="Hua S.X."/>
        </authorList>
    </citation>
    <scope>NUCLEOTIDE SEQUENCE [LARGE SCALE GENOMIC DNA]</scope>
    <source>
        <strain evidence="1 2">Ve08.2h10</strain>
    </source>
</reference>
<sequence>MSSVHLRPRNDCITRIVPSWLRFFSSSLSPPSPSSLSLLPPGYERCYRRKTISAVRHSFRFQAPLYRHLHTHRLVFKDQRANGPGVPLPETNHPCAHVHEAGCSPHGSTSCQVEPEHNRIFGVNIA</sequence>
<evidence type="ECO:0000313" key="1">
    <source>
        <dbReference type="EMBL" id="KIK98485.1"/>
    </source>
</evidence>
<dbReference type="HOGENOM" id="CLU_1982297_0_0_1"/>
<name>A0A0D0EBZ6_9AGAM</name>
<keyword evidence="2" id="KW-1185">Reference proteome</keyword>
<reference evidence="2" key="2">
    <citation type="submission" date="2015-01" db="EMBL/GenBank/DDBJ databases">
        <title>Evolutionary Origins and Diversification of the Mycorrhizal Mutualists.</title>
        <authorList>
            <consortium name="DOE Joint Genome Institute"/>
            <consortium name="Mycorrhizal Genomics Consortium"/>
            <person name="Kohler A."/>
            <person name="Kuo A."/>
            <person name="Nagy L.G."/>
            <person name="Floudas D."/>
            <person name="Copeland A."/>
            <person name="Barry K.W."/>
            <person name="Cichocki N."/>
            <person name="Veneault-Fourrey C."/>
            <person name="LaButti K."/>
            <person name="Lindquist E.A."/>
            <person name="Lipzen A."/>
            <person name="Lundell T."/>
            <person name="Morin E."/>
            <person name="Murat C."/>
            <person name="Riley R."/>
            <person name="Ohm R."/>
            <person name="Sun H."/>
            <person name="Tunlid A."/>
            <person name="Henrissat B."/>
            <person name="Grigoriev I.V."/>
            <person name="Hibbett D.S."/>
            <person name="Martin F."/>
        </authorList>
    </citation>
    <scope>NUCLEOTIDE SEQUENCE [LARGE SCALE GENOMIC DNA]</scope>
    <source>
        <strain evidence="2">Ve08.2h10</strain>
    </source>
</reference>
<dbReference type="AlphaFoldDB" id="A0A0D0EBZ6"/>
<proteinExistence type="predicted"/>
<dbReference type="EMBL" id="KN824891">
    <property type="protein sequence ID" value="KIK98485.1"/>
    <property type="molecule type" value="Genomic_DNA"/>
</dbReference>
<organism evidence="1 2">
    <name type="scientific">Paxillus rubicundulus Ve08.2h10</name>
    <dbReference type="NCBI Taxonomy" id="930991"/>
    <lineage>
        <taxon>Eukaryota</taxon>
        <taxon>Fungi</taxon>
        <taxon>Dikarya</taxon>
        <taxon>Basidiomycota</taxon>
        <taxon>Agaricomycotina</taxon>
        <taxon>Agaricomycetes</taxon>
        <taxon>Agaricomycetidae</taxon>
        <taxon>Boletales</taxon>
        <taxon>Paxilineae</taxon>
        <taxon>Paxillaceae</taxon>
        <taxon>Paxillus</taxon>
    </lineage>
</organism>
<gene>
    <name evidence="1" type="ORF">PAXRUDRAFT_679688</name>
</gene>
<dbReference type="InParanoid" id="A0A0D0EBZ6"/>
<evidence type="ECO:0000313" key="2">
    <source>
        <dbReference type="Proteomes" id="UP000054538"/>
    </source>
</evidence>
<protein>
    <submittedName>
        <fullName evidence="1">Uncharacterized protein</fullName>
    </submittedName>
</protein>
<accession>A0A0D0EBZ6</accession>